<dbReference type="SUPFAM" id="SSF57756">
    <property type="entry name" value="Retrovirus zinc finger-like domains"/>
    <property type="match status" value="1"/>
</dbReference>
<dbReference type="GO" id="GO:0003676">
    <property type="term" value="F:nucleic acid binding"/>
    <property type="evidence" value="ECO:0007669"/>
    <property type="project" value="InterPro"/>
</dbReference>
<feature type="region of interest" description="Disordered" evidence="1">
    <location>
        <begin position="248"/>
        <end position="271"/>
    </location>
</feature>
<dbReference type="Gene3D" id="2.40.70.10">
    <property type="entry name" value="Acid Proteases"/>
    <property type="match status" value="1"/>
</dbReference>
<feature type="region of interest" description="Disordered" evidence="1">
    <location>
        <begin position="214"/>
        <end position="235"/>
    </location>
</feature>
<accession>A0A1X7TX90</accession>
<evidence type="ECO:0000256" key="1">
    <source>
        <dbReference type="SAM" id="MobiDB-lite"/>
    </source>
</evidence>
<dbReference type="InParanoid" id="A0A1X7TX90"/>
<dbReference type="PANTHER" id="PTHR19963">
    <property type="entry name" value="CCHC-TYPE DOMAIN-CONTAINING PROTEIN"/>
    <property type="match status" value="1"/>
</dbReference>
<dbReference type="InterPro" id="IPR021109">
    <property type="entry name" value="Peptidase_aspartic_dom_sf"/>
</dbReference>
<sequence>MANKPVILPNTFSGSESWDQWIIHFANCATVNEWDDGKRLAFLTVRLLGRAQSVFQRLLDDKKDAYDYAVAALKEYFDSPGKPDLYLTKLSTRKRGHTESWVDYSEVLRNLAEKAYPDLDKSATEQIALTQFLASITESQVAFAVKQKMPRTLDEAVTMVMQTEAHFTTSRIDSTSATAVAATASTSANEKLIDAIEILTGRLEKLEAKLAASNRPLRSQYKPQRPPPRRDPQSIVCFNCQQPGPLARGCLAPKRQGNGKPSAQESKGHRTKGITMALDEQVDTGAAVTLIASSIWERYCASSFKLLEEVPHQLVNVTGNPLQVRGSAQLTLTIGENSFHTIVIIVDHLAEHGIIDLDFLRTHLCTIDCKSEVLHFPVVQQTIPLQPEGSDVRIQAVLESTVKIPPQSEVEVFVLANNFEQQRGTWLLEDNLAQSRQQAITARSIVLPKKRLVTRLINPIAST</sequence>
<dbReference type="SUPFAM" id="SSF50630">
    <property type="entry name" value="Acid proteases"/>
    <property type="match status" value="1"/>
</dbReference>
<reference evidence="2" key="1">
    <citation type="submission" date="2017-05" db="UniProtKB">
        <authorList>
            <consortium name="EnsemblMetazoa"/>
        </authorList>
    </citation>
    <scope>IDENTIFICATION</scope>
</reference>
<organism evidence="2">
    <name type="scientific">Amphimedon queenslandica</name>
    <name type="common">Sponge</name>
    <dbReference type="NCBI Taxonomy" id="400682"/>
    <lineage>
        <taxon>Eukaryota</taxon>
        <taxon>Metazoa</taxon>
        <taxon>Porifera</taxon>
        <taxon>Demospongiae</taxon>
        <taxon>Heteroscleromorpha</taxon>
        <taxon>Haplosclerida</taxon>
        <taxon>Niphatidae</taxon>
        <taxon>Amphimedon</taxon>
    </lineage>
</organism>
<dbReference type="GO" id="GO:0008270">
    <property type="term" value="F:zinc ion binding"/>
    <property type="evidence" value="ECO:0007669"/>
    <property type="project" value="InterPro"/>
</dbReference>
<dbReference type="PANTHER" id="PTHR19963:SF30">
    <property type="entry name" value="ENDONUCLEASE_EXONUCLEASE_PHOSPHATASE DOMAIN-CONTAINING PROTEIN"/>
    <property type="match status" value="1"/>
</dbReference>
<evidence type="ECO:0008006" key="3">
    <source>
        <dbReference type="Google" id="ProtNLM"/>
    </source>
</evidence>
<evidence type="ECO:0000313" key="2">
    <source>
        <dbReference type="EnsemblMetazoa" id="Aqu2.1.20081_001"/>
    </source>
</evidence>
<dbReference type="EnsemblMetazoa" id="Aqu2.1.20081_001">
    <property type="protein sequence ID" value="Aqu2.1.20081_001"/>
    <property type="gene ID" value="Aqu2.1.20081"/>
</dbReference>
<dbReference type="AlphaFoldDB" id="A0A1X7TX90"/>
<proteinExistence type="predicted"/>
<name>A0A1X7TX90_AMPQE</name>
<dbReference type="OrthoDB" id="775972at2759"/>
<protein>
    <recommendedName>
        <fullName evidence="3">Peptidase A2 domain-containing protein</fullName>
    </recommendedName>
</protein>
<dbReference type="InterPro" id="IPR036875">
    <property type="entry name" value="Znf_CCHC_sf"/>
</dbReference>